<keyword evidence="1" id="KW-0812">Transmembrane</keyword>
<feature type="transmembrane region" description="Helical" evidence="1">
    <location>
        <begin position="32"/>
        <end position="51"/>
    </location>
</feature>
<accession>A0A6N9HH18</accession>
<dbReference type="AlphaFoldDB" id="A0A6N9HH18"/>
<gene>
    <name evidence="2" type="ORF">GTP41_08410</name>
</gene>
<proteinExistence type="predicted"/>
<protein>
    <submittedName>
        <fullName evidence="2">Uncharacterized protein</fullName>
    </submittedName>
</protein>
<name>A0A6N9HH18_9BURK</name>
<evidence type="ECO:0000256" key="1">
    <source>
        <dbReference type="SAM" id="Phobius"/>
    </source>
</evidence>
<evidence type="ECO:0000313" key="2">
    <source>
        <dbReference type="EMBL" id="MYN02125.1"/>
    </source>
</evidence>
<keyword evidence="3" id="KW-1185">Reference proteome</keyword>
<evidence type="ECO:0000313" key="3">
    <source>
        <dbReference type="Proteomes" id="UP000448575"/>
    </source>
</evidence>
<comment type="caution">
    <text evidence="2">The sequence shown here is derived from an EMBL/GenBank/DDBJ whole genome shotgun (WGS) entry which is preliminary data.</text>
</comment>
<keyword evidence="1" id="KW-1133">Transmembrane helix</keyword>
<dbReference type="EMBL" id="WWCJ01000005">
    <property type="protein sequence ID" value="MYN02125.1"/>
    <property type="molecule type" value="Genomic_DNA"/>
</dbReference>
<reference evidence="2 3" key="1">
    <citation type="submission" date="2019-12" db="EMBL/GenBank/DDBJ databases">
        <title>Novel species isolated from a subtropical stream in China.</title>
        <authorList>
            <person name="Lu H."/>
        </authorList>
    </citation>
    <scope>NUCLEOTIDE SEQUENCE [LARGE SCALE GENOMIC DNA]</scope>
    <source>
        <strain evidence="2 3">DS3</strain>
    </source>
</reference>
<keyword evidence="1" id="KW-0472">Membrane</keyword>
<organism evidence="2 3">
    <name type="scientific">Pseudoduganella guangdongensis</name>
    <dbReference type="NCBI Taxonomy" id="2692179"/>
    <lineage>
        <taxon>Bacteria</taxon>
        <taxon>Pseudomonadati</taxon>
        <taxon>Pseudomonadota</taxon>
        <taxon>Betaproteobacteria</taxon>
        <taxon>Burkholderiales</taxon>
        <taxon>Oxalobacteraceae</taxon>
        <taxon>Telluria group</taxon>
        <taxon>Pseudoduganella</taxon>
    </lineage>
</organism>
<dbReference type="Proteomes" id="UP000448575">
    <property type="component" value="Unassembled WGS sequence"/>
</dbReference>
<dbReference type="RefSeq" id="WP_161025128.1">
    <property type="nucleotide sequence ID" value="NZ_WWCJ01000005.1"/>
</dbReference>
<sequence length="215" mass="24124">MRKLIIASVAYLSCWAVILHLLNKFGISGDYVASGTTAVVGYLAYLVFELGQISQLRSAAKILVLDIRNAEDAHGAVRGGASFAAWSKVVIPENNWPKLKQNFVSVLNSDEFKIFDQFFHTWSELASAKKRWEEFQFSGIAAKAQYVQQKLIDLESLDSAELEKRRRSIIDRVNGEKFLFEPDLASHQLSHFLTTLTPLTGTTGFEKLRKVAGIR</sequence>